<keyword evidence="5" id="KW-0408">Iron</keyword>
<reference evidence="9" key="1">
    <citation type="journal article" date="2021" name="Microb. Physiol.">
        <title>Proteogenomic Insights into the Physiology of Marine, Sulfate-Reducing, Filamentous Desulfonema limicola and Desulfonema magnum.</title>
        <authorList>
            <person name="Schnaars V."/>
            <person name="Wohlbrand L."/>
            <person name="Scheve S."/>
            <person name="Hinrichs C."/>
            <person name="Reinhardt R."/>
            <person name="Rabus R."/>
        </authorList>
    </citation>
    <scope>NUCLEOTIDE SEQUENCE</scope>
    <source>
        <strain evidence="9">4be13</strain>
    </source>
</reference>
<keyword evidence="3" id="KW-0819">tRNA processing</keyword>
<dbReference type="KEGG" id="dmm:dnm_006150"/>
<comment type="catalytic activity">
    <reaction evidence="7">
        <text>L-threonylcarbamoyladenylate + adenosine(37) in tRNA = N(6)-L-threonylcarbamoyladenosine(37) in tRNA + AMP + H(+)</text>
        <dbReference type="Rhea" id="RHEA:37059"/>
        <dbReference type="Rhea" id="RHEA-COMP:10162"/>
        <dbReference type="Rhea" id="RHEA-COMP:10163"/>
        <dbReference type="ChEBI" id="CHEBI:15378"/>
        <dbReference type="ChEBI" id="CHEBI:73682"/>
        <dbReference type="ChEBI" id="CHEBI:74411"/>
        <dbReference type="ChEBI" id="CHEBI:74418"/>
        <dbReference type="ChEBI" id="CHEBI:456215"/>
        <dbReference type="EC" id="2.3.1.234"/>
    </reaction>
</comment>
<sequence>MKILAVDTAINSCSVALVGFPEMLSSEKKTSRGTPFAETTIVTRETHSKHLMEMIQTVMKMSGLTVSEVDGFAVAKGPGSFTGLRIGISTVKGLASASGKPFAGISNLDALASQFSFSSYPICVLLDAHKGEVYTSCYRFEHGLLKKETTDQVLSPDQAVSNISEPYLFVGAGAYLYKNVITNKMGEYAHFAPTCFNILRASTVACLAMERFGNNDTDDLATFVPHYIRKSDAELNFGKKSKS</sequence>
<dbReference type="GO" id="GO:0002949">
    <property type="term" value="P:tRNA threonylcarbamoyladenosine modification"/>
    <property type="evidence" value="ECO:0007669"/>
    <property type="project" value="InterPro"/>
</dbReference>
<gene>
    <name evidence="9" type="primary">tsaB</name>
    <name evidence="9" type="ORF">dnm_006150</name>
</gene>
<evidence type="ECO:0000256" key="5">
    <source>
        <dbReference type="ARBA" id="ARBA00023004"/>
    </source>
</evidence>
<dbReference type="RefSeq" id="WP_207681029.1">
    <property type="nucleotide sequence ID" value="NZ_CP061800.1"/>
</dbReference>
<dbReference type="AlphaFoldDB" id="A0A975BFS1"/>
<dbReference type="PANTHER" id="PTHR11735">
    <property type="entry name" value="TRNA N6-ADENOSINE THREONYLCARBAMOYLTRANSFERASE"/>
    <property type="match status" value="1"/>
</dbReference>
<keyword evidence="10" id="KW-1185">Reference proteome</keyword>
<dbReference type="GO" id="GO:0061711">
    <property type="term" value="F:tRNA N(6)-L-threonylcarbamoyladenine synthase activity"/>
    <property type="evidence" value="ECO:0007669"/>
    <property type="project" value="UniProtKB-EC"/>
</dbReference>
<feature type="domain" description="Gcp-like" evidence="8">
    <location>
        <begin position="43"/>
        <end position="236"/>
    </location>
</feature>
<keyword evidence="2" id="KW-0808">Transferase</keyword>
<evidence type="ECO:0000313" key="9">
    <source>
        <dbReference type="EMBL" id="QTA84616.1"/>
    </source>
</evidence>
<dbReference type="GO" id="GO:0046872">
    <property type="term" value="F:metal ion binding"/>
    <property type="evidence" value="ECO:0007669"/>
    <property type="project" value="UniProtKB-KW"/>
</dbReference>
<dbReference type="NCBIfam" id="TIGR03725">
    <property type="entry name" value="T6A_YeaZ"/>
    <property type="match status" value="1"/>
</dbReference>
<evidence type="ECO:0000256" key="3">
    <source>
        <dbReference type="ARBA" id="ARBA00022694"/>
    </source>
</evidence>
<evidence type="ECO:0000259" key="8">
    <source>
        <dbReference type="Pfam" id="PF00814"/>
    </source>
</evidence>
<evidence type="ECO:0000256" key="6">
    <source>
        <dbReference type="ARBA" id="ARBA00023315"/>
    </source>
</evidence>
<dbReference type="EMBL" id="CP061800">
    <property type="protein sequence ID" value="QTA84616.1"/>
    <property type="molecule type" value="Genomic_DNA"/>
</dbReference>
<dbReference type="EC" id="2.3.1.234" evidence="1"/>
<evidence type="ECO:0000256" key="1">
    <source>
        <dbReference type="ARBA" id="ARBA00012156"/>
    </source>
</evidence>
<name>A0A975BFS1_9BACT</name>
<dbReference type="InterPro" id="IPR017861">
    <property type="entry name" value="KAE1/TsaD"/>
</dbReference>
<organism evidence="9 10">
    <name type="scientific">Desulfonema magnum</name>
    <dbReference type="NCBI Taxonomy" id="45655"/>
    <lineage>
        <taxon>Bacteria</taxon>
        <taxon>Pseudomonadati</taxon>
        <taxon>Thermodesulfobacteriota</taxon>
        <taxon>Desulfobacteria</taxon>
        <taxon>Desulfobacterales</taxon>
        <taxon>Desulfococcaceae</taxon>
        <taxon>Desulfonema</taxon>
    </lineage>
</organism>
<evidence type="ECO:0000313" key="10">
    <source>
        <dbReference type="Proteomes" id="UP000663722"/>
    </source>
</evidence>
<evidence type="ECO:0000256" key="7">
    <source>
        <dbReference type="ARBA" id="ARBA00048117"/>
    </source>
</evidence>
<dbReference type="Proteomes" id="UP000663722">
    <property type="component" value="Chromosome"/>
</dbReference>
<accession>A0A975BFS1</accession>
<dbReference type="PANTHER" id="PTHR11735:SF11">
    <property type="entry name" value="TRNA THREONYLCARBAMOYLADENOSINE BIOSYNTHESIS PROTEIN TSAB"/>
    <property type="match status" value="1"/>
</dbReference>
<dbReference type="InterPro" id="IPR043129">
    <property type="entry name" value="ATPase_NBD"/>
</dbReference>
<evidence type="ECO:0000256" key="2">
    <source>
        <dbReference type="ARBA" id="ARBA00022679"/>
    </source>
</evidence>
<keyword evidence="6" id="KW-0012">Acyltransferase</keyword>
<dbReference type="PRINTS" id="PR00789">
    <property type="entry name" value="OSIALOPTASE"/>
</dbReference>
<dbReference type="SUPFAM" id="SSF53067">
    <property type="entry name" value="Actin-like ATPase domain"/>
    <property type="match status" value="2"/>
</dbReference>
<dbReference type="CDD" id="cd24032">
    <property type="entry name" value="ASKHA_NBD_TsaB"/>
    <property type="match status" value="1"/>
</dbReference>
<proteinExistence type="predicted"/>
<dbReference type="GO" id="GO:0005829">
    <property type="term" value="C:cytosol"/>
    <property type="evidence" value="ECO:0007669"/>
    <property type="project" value="TreeGrafter"/>
</dbReference>
<dbReference type="Gene3D" id="3.30.420.40">
    <property type="match status" value="2"/>
</dbReference>
<dbReference type="InterPro" id="IPR022496">
    <property type="entry name" value="T6A_TsaB"/>
</dbReference>
<keyword evidence="4" id="KW-0479">Metal-binding</keyword>
<dbReference type="Pfam" id="PF00814">
    <property type="entry name" value="TsaD"/>
    <property type="match status" value="1"/>
</dbReference>
<dbReference type="InterPro" id="IPR000905">
    <property type="entry name" value="Gcp-like_dom"/>
</dbReference>
<evidence type="ECO:0000256" key="4">
    <source>
        <dbReference type="ARBA" id="ARBA00022723"/>
    </source>
</evidence>
<protein>
    <recommendedName>
        <fullName evidence="1">N(6)-L-threonylcarbamoyladenine synthase</fullName>
        <ecNumber evidence="1">2.3.1.234</ecNumber>
    </recommendedName>
</protein>